<keyword evidence="2" id="KW-1185">Reference proteome</keyword>
<dbReference type="EMBL" id="JAYWIO010000008">
    <property type="protein sequence ID" value="KAK7245837.1"/>
    <property type="molecule type" value="Genomic_DNA"/>
</dbReference>
<gene>
    <name evidence="1" type="ORF">RIF29_40689</name>
</gene>
<proteinExistence type="predicted"/>
<evidence type="ECO:0000313" key="2">
    <source>
        <dbReference type="Proteomes" id="UP001372338"/>
    </source>
</evidence>
<evidence type="ECO:0000313" key="1">
    <source>
        <dbReference type="EMBL" id="KAK7245837.1"/>
    </source>
</evidence>
<dbReference type="Proteomes" id="UP001372338">
    <property type="component" value="Unassembled WGS sequence"/>
</dbReference>
<comment type="caution">
    <text evidence="1">The sequence shown here is derived from an EMBL/GenBank/DDBJ whole genome shotgun (WGS) entry which is preliminary data.</text>
</comment>
<sequence>MSREQFYCLGLPAQGARRSPFGQVPSSLLKLLATTESENNRWRMHANGNGALGDEVADVNETGSCGNEAEGVDLNEDSKFIKDLIKYRMPFLYACIALCVDVRRPKVVLVGAEHALHLKSADEIVVFNL</sequence>
<accession>A0AAN9HRX0</accession>
<name>A0AAN9HRX0_CROPI</name>
<reference evidence="1 2" key="1">
    <citation type="submission" date="2024-01" db="EMBL/GenBank/DDBJ databases">
        <title>The genomes of 5 underutilized Papilionoideae crops provide insights into root nodulation and disease resistanc.</title>
        <authorList>
            <person name="Yuan L."/>
        </authorList>
    </citation>
    <scope>NUCLEOTIDE SEQUENCE [LARGE SCALE GENOMIC DNA]</scope>
    <source>
        <strain evidence="1">ZHUSHIDOU_FW_LH</strain>
        <tissue evidence="1">Leaf</tissue>
    </source>
</reference>
<dbReference type="AlphaFoldDB" id="A0AAN9HRX0"/>
<organism evidence="1 2">
    <name type="scientific">Crotalaria pallida</name>
    <name type="common">Smooth rattlebox</name>
    <name type="synonym">Crotalaria striata</name>
    <dbReference type="NCBI Taxonomy" id="3830"/>
    <lineage>
        <taxon>Eukaryota</taxon>
        <taxon>Viridiplantae</taxon>
        <taxon>Streptophyta</taxon>
        <taxon>Embryophyta</taxon>
        <taxon>Tracheophyta</taxon>
        <taxon>Spermatophyta</taxon>
        <taxon>Magnoliopsida</taxon>
        <taxon>eudicotyledons</taxon>
        <taxon>Gunneridae</taxon>
        <taxon>Pentapetalae</taxon>
        <taxon>rosids</taxon>
        <taxon>fabids</taxon>
        <taxon>Fabales</taxon>
        <taxon>Fabaceae</taxon>
        <taxon>Papilionoideae</taxon>
        <taxon>50 kb inversion clade</taxon>
        <taxon>genistoids sensu lato</taxon>
        <taxon>core genistoids</taxon>
        <taxon>Crotalarieae</taxon>
        <taxon>Crotalaria</taxon>
    </lineage>
</organism>
<protein>
    <submittedName>
        <fullName evidence="1">Uncharacterized protein</fullName>
    </submittedName>
</protein>